<dbReference type="EMBL" id="LT837804">
    <property type="protein sequence ID" value="SMB33156.1"/>
    <property type="molecule type" value="Genomic_DNA"/>
</dbReference>
<keyword evidence="3" id="KW-1185">Reference proteome</keyword>
<keyword evidence="1" id="KW-0472">Membrane</keyword>
<evidence type="ECO:0000313" key="2">
    <source>
        <dbReference type="EMBL" id="SMB33156.1"/>
    </source>
</evidence>
<keyword evidence="1" id="KW-0812">Transmembrane</keyword>
<name>A0A7Z7MWE0_9PROT</name>
<sequence>MSGPRTTREALIAELLGDLDGLLARVEALPALVDGAEGKLSGTVAALDDAGDKFRLAVTAFTEQAKADLAEYLDLKTAQAAQTAAKTVEEQRAALQEAARMAFRSEASDKAASLGIALGEAAKEFRRSMWSRLMEHAITALIASGFTAGLVYAIVRGIP</sequence>
<dbReference type="RefSeq" id="WP_154717478.1">
    <property type="nucleotide sequence ID" value="NZ_LT837804.1"/>
</dbReference>
<evidence type="ECO:0000256" key="1">
    <source>
        <dbReference type="SAM" id="Phobius"/>
    </source>
</evidence>
<proteinExistence type="predicted"/>
<evidence type="ECO:0000313" key="3">
    <source>
        <dbReference type="Proteomes" id="UP000242886"/>
    </source>
</evidence>
<organism evidence="2 3">
    <name type="scientific">Sterolibacterium denitrificans</name>
    <dbReference type="NCBI Taxonomy" id="157592"/>
    <lineage>
        <taxon>Bacteria</taxon>
        <taxon>Pseudomonadati</taxon>
        <taxon>Pseudomonadota</taxon>
        <taxon>Betaproteobacteria</taxon>
        <taxon>Nitrosomonadales</taxon>
        <taxon>Sterolibacteriaceae</taxon>
        <taxon>Sterolibacterium</taxon>
    </lineage>
</organism>
<geneLocation type="plasmid" evidence="2 3">
    <name>SDENCHOLpa</name>
</geneLocation>
<keyword evidence="1" id="KW-1133">Transmembrane helix</keyword>
<accession>A0A7Z7MWE0</accession>
<dbReference type="AlphaFoldDB" id="A0A7Z7MWE0"/>
<keyword evidence="2" id="KW-0614">Plasmid</keyword>
<protein>
    <submittedName>
        <fullName evidence="2">Uncharacterized protein</fullName>
    </submittedName>
</protein>
<gene>
    <name evidence="2" type="ORF">SDENCHOL_PA20010</name>
</gene>
<reference evidence="2" key="1">
    <citation type="submission" date="2017-03" db="EMBL/GenBank/DDBJ databases">
        <authorList>
            <consortium name="AG Boll"/>
        </authorList>
    </citation>
    <scope>NUCLEOTIDE SEQUENCE [LARGE SCALE GENOMIC DNA]</scope>
    <source>
        <strain evidence="2">Chol</strain>
    </source>
</reference>
<feature type="transmembrane region" description="Helical" evidence="1">
    <location>
        <begin position="133"/>
        <end position="155"/>
    </location>
</feature>
<dbReference type="Proteomes" id="UP000242886">
    <property type="component" value="Plasmid SDENCHOLpa"/>
</dbReference>